<name>A0A9P5H998_9HYPO</name>
<evidence type="ECO:0000313" key="2">
    <source>
        <dbReference type="Proteomes" id="UP000722485"/>
    </source>
</evidence>
<dbReference type="EMBL" id="JAANBB010000268">
    <property type="protein sequence ID" value="KAF7545143.1"/>
    <property type="molecule type" value="Genomic_DNA"/>
</dbReference>
<dbReference type="Proteomes" id="UP000722485">
    <property type="component" value="Unassembled WGS sequence"/>
</dbReference>
<evidence type="ECO:0000313" key="1">
    <source>
        <dbReference type="EMBL" id="KAF7545143.1"/>
    </source>
</evidence>
<protein>
    <submittedName>
        <fullName evidence="1">Uncharacterized protein</fullName>
    </submittedName>
</protein>
<dbReference type="AlphaFoldDB" id="A0A9P5H998"/>
<dbReference type="OrthoDB" id="2342176at2759"/>
<gene>
    <name evidence="1" type="ORF">G7Z17_g9405</name>
</gene>
<comment type="caution">
    <text evidence="1">The sequence shown here is derived from an EMBL/GenBank/DDBJ whole genome shotgun (WGS) entry which is preliminary data.</text>
</comment>
<accession>A0A9P5H998</accession>
<reference evidence="1" key="1">
    <citation type="submission" date="2020-03" db="EMBL/GenBank/DDBJ databases">
        <title>Draft Genome Sequence of Cylindrodendrum hubeiense.</title>
        <authorList>
            <person name="Buettner E."/>
            <person name="Kellner H."/>
        </authorList>
    </citation>
    <scope>NUCLEOTIDE SEQUENCE</scope>
    <source>
        <strain evidence="1">IHI 201604</strain>
    </source>
</reference>
<organism evidence="1 2">
    <name type="scientific">Cylindrodendrum hubeiense</name>
    <dbReference type="NCBI Taxonomy" id="595255"/>
    <lineage>
        <taxon>Eukaryota</taxon>
        <taxon>Fungi</taxon>
        <taxon>Dikarya</taxon>
        <taxon>Ascomycota</taxon>
        <taxon>Pezizomycotina</taxon>
        <taxon>Sordariomycetes</taxon>
        <taxon>Hypocreomycetidae</taxon>
        <taxon>Hypocreales</taxon>
        <taxon>Nectriaceae</taxon>
        <taxon>Cylindrodendrum</taxon>
    </lineage>
</organism>
<keyword evidence="2" id="KW-1185">Reference proteome</keyword>
<proteinExistence type="predicted"/>
<sequence>MRFSNNLQLSITTVVTAAIVLSSLILQSMATPTSGLARIFAAQHNPLGRRTEEVGSSCDSEGQWNCMTSSWQRCASGEWSKEIQCAEGTRCTPSGYTDNLTVEYDGSVNGTETSGSSTGTRASVGKTMILAMFGLCVFLAVD</sequence>